<evidence type="ECO:0000256" key="4">
    <source>
        <dbReference type="ARBA" id="ARBA00022692"/>
    </source>
</evidence>
<evidence type="ECO:0000256" key="1">
    <source>
        <dbReference type="ARBA" id="ARBA00004141"/>
    </source>
</evidence>
<feature type="transmembrane region" description="Helical" evidence="9">
    <location>
        <begin position="126"/>
        <end position="147"/>
    </location>
</feature>
<dbReference type="EMBL" id="JANJYI010000008">
    <property type="protein sequence ID" value="KAK2640110.1"/>
    <property type="molecule type" value="Genomic_DNA"/>
</dbReference>
<keyword evidence="4 9" id="KW-0812">Transmembrane</keyword>
<organism evidence="10 11">
    <name type="scientific">Dipteronia dyeriana</name>
    <dbReference type="NCBI Taxonomy" id="168575"/>
    <lineage>
        <taxon>Eukaryota</taxon>
        <taxon>Viridiplantae</taxon>
        <taxon>Streptophyta</taxon>
        <taxon>Embryophyta</taxon>
        <taxon>Tracheophyta</taxon>
        <taxon>Spermatophyta</taxon>
        <taxon>Magnoliopsida</taxon>
        <taxon>eudicotyledons</taxon>
        <taxon>Gunneridae</taxon>
        <taxon>Pentapetalae</taxon>
        <taxon>rosids</taxon>
        <taxon>malvids</taxon>
        <taxon>Sapindales</taxon>
        <taxon>Sapindaceae</taxon>
        <taxon>Hippocastanoideae</taxon>
        <taxon>Acereae</taxon>
        <taxon>Dipteronia</taxon>
    </lineage>
</organism>
<dbReference type="Proteomes" id="UP001280121">
    <property type="component" value="Unassembled WGS sequence"/>
</dbReference>
<keyword evidence="6" id="KW-0653">Protein transport</keyword>
<dbReference type="Pfam" id="PF03169">
    <property type="entry name" value="OPT"/>
    <property type="match status" value="1"/>
</dbReference>
<feature type="transmembrane region" description="Helical" evidence="9">
    <location>
        <begin position="102"/>
        <end position="120"/>
    </location>
</feature>
<dbReference type="PANTHER" id="PTHR22601">
    <property type="entry name" value="ISP4 LIKE PROTEIN"/>
    <property type="match status" value="1"/>
</dbReference>
<accession>A0AAD9WRV8</accession>
<evidence type="ECO:0000256" key="3">
    <source>
        <dbReference type="ARBA" id="ARBA00022448"/>
    </source>
</evidence>
<keyword evidence="11" id="KW-1185">Reference proteome</keyword>
<sequence>MIPGKPLANVAFKTYGYISMAQALNFLSDFKLLVGTIVASTVYFCTSWWLFTSIDHICDESLLPVGSPWTCPGDEVFYNASIIWGVVGPGRMFTKKGIYPELNWFFLIGLLSPVPTYKGWWARHTYILSAALDAGAAFMGVLLYFSLQSYGIYCPTWWILRIIVNWQNVLLLQEWNSKGALCSEMFQKMHFHQGHYCLGCVYA</sequence>
<dbReference type="GO" id="GO:0016020">
    <property type="term" value="C:membrane"/>
    <property type="evidence" value="ECO:0007669"/>
    <property type="project" value="UniProtKB-SubCell"/>
</dbReference>
<reference evidence="10" key="1">
    <citation type="journal article" date="2023" name="Plant J.">
        <title>Genome sequences and population genomics provide insights into the demographic history, inbreeding, and mutation load of two 'living fossil' tree species of Dipteronia.</title>
        <authorList>
            <person name="Feng Y."/>
            <person name="Comes H.P."/>
            <person name="Chen J."/>
            <person name="Zhu S."/>
            <person name="Lu R."/>
            <person name="Zhang X."/>
            <person name="Li P."/>
            <person name="Qiu J."/>
            <person name="Olsen K.M."/>
            <person name="Qiu Y."/>
        </authorList>
    </citation>
    <scope>NUCLEOTIDE SEQUENCE</scope>
    <source>
        <strain evidence="10">KIB01</strain>
    </source>
</reference>
<dbReference type="GO" id="GO:0015031">
    <property type="term" value="P:protein transport"/>
    <property type="evidence" value="ECO:0007669"/>
    <property type="project" value="UniProtKB-KW"/>
</dbReference>
<dbReference type="AlphaFoldDB" id="A0AAD9WRV8"/>
<comment type="similarity">
    <text evidence="2">Belongs to the oligopeptide OPT transporter (TC 2.A.67.1) family.</text>
</comment>
<evidence type="ECO:0000313" key="10">
    <source>
        <dbReference type="EMBL" id="KAK2640110.1"/>
    </source>
</evidence>
<keyword evidence="8 9" id="KW-0472">Membrane</keyword>
<evidence type="ECO:0000256" key="9">
    <source>
        <dbReference type="SAM" id="Phobius"/>
    </source>
</evidence>
<evidence type="ECO:0000256" key="7">
    <source>
        <dbReference type="ARBA" id="ARBA00022989"/>
    </source>
</evidence>
<evidence type="ECO:0000256" key="2">
    <source>
        <dbReference type="ARBA" id="ARBA00005484"/>
    </source>
</evidence>
<keyword evidence="7 9" id="KW-1133">Transmembrane helix</keyword>
<dbReference type="InterPro" id="IPR004648">
    <property type="entry name" value="Oligpept_transpt"/>
</dbReference>
<keyword evidence="5" id="KW-0571">Peptide transport</keyword>
<comment type="subcellular location">
    <subcellularLocation>
        <location evidence="1">Membrane</location>
        <topology evidence="1">Multi-pass membrane protein</topology>
    </subcellularLocation>
</comment>
<evidence type="ECO:0000313" key="11">
    <source>
        <dbReference type="Proteomes" id="UP001280121"/>
    </source>
</evidence>
<evidence type="ECO:0000256" key="6">
    <source>
        <dbReference type="ARBA" id="ARBA00022927"/>
    </source>
</evidence>
<name>A0AAD9WRV8_9ROSI</name>
<evidence type="ECO:0000256" key="5">
    <source>
        <dbReference type="ARBA" id="ARBA00022856"/>
    </source>
</evidence>
<gene>
    <name evidence="10" type="ORF">Ddye_027905</name>
</gene>
<protein>
    <submittedName>
        <fullName evidence="10">Uncharacterized protein</fullName>
    </submittedName>
</protein>
<keyword evidence="3" id="KW-0813">Transport</keyword>
<feature type="transmembrane region" description="Helical" evidence="9">
    <location>
        <begin position="32"/>
        <end position="51"/>
    </location>
</feature>
<dbReference type="GO" id="GO:0035673">
    <property type="term" value="F:oligopeptide transmembrane transporter activity"/>
    <property type="evidence" value="ECO:0007669"/>
    <property type="project" value="InterPro"/>
</dbReference>
<proteinExistence type="inferred from homology"/>
<evidence type="ECO:0000256" key="8">
    <source>
        <dbReference type="ARBA" id="ARBA00023136"/>
    </source>
</evidence>
<dbReference type="InterPro" id="IPR004813">
    <property type="entry name" value="OPT"/>
</dbReference>
<comment type="caution">
    <text evidence="10">The sequence shown here is derived from an EMBL/GenBank/DDBJ whole genome shotgun (WGS) entry which is preliminary data.</text>
</comment>